<dbReference type="Proteomes" id="UP000008022">
    <property type="component" value="Unassembled WGS sequence"/>
</dbReference>
<dbReference type="OMA" id="YVKWLLY"/>
<sequence length="66" mass="7448">MVYVKWLLYLTAFDSLSPFHIRNRYWVDPLTFILTSIDLIRAKSNGIPALCGEENAGDGTDQTSGR</sequence>
<keyword evidence="2" id="KW-1185">Reference proteome</keyword>
<reference evidence="1" key="2">
    <citation type="submission" date="2015-06" db="UniProtKB">
        <authorList>
            <consortium name="EnsemblPlants"/>
        </authorList>
    </citation>
    <scope>IDENTIFICATION</scope>
</reference>
<organism evidence="1 2">
    <name type="scientific">Oryza rufipogon</name>
    <name type="common">Brownbeard rice</name>
    <name type="synonym">Asian wild rice</name>
    <dbReference type="NCBI Taxonomy" id="4529"/>
    <lineage>
        <taxon>Eukaryota</taxon>
        <taxon>Viridiplantae</taxon>
        <taxon>Streptophyta</taxon>
        <taxon>Embryophyta</taxon>
        <taxon>Tracheophyta</taxon>
        <taxon>Spermatophyta</taxon>
        <taxon>Magnoliopsida</taxon>
        <taxon>Liliopsida</taxon>
        <taxon>Poales</taxon>
        <taxon>Poaceae</taxon>
        <taxon>BOP clade</taxon>
        <taxon>Oryzoideae</taxon>
        <taxon>Oryzeae</taxon>
        <taxon>Oryzinae</taxon>
        <taxon>Oryza</taxon>
    </lineage>
</organism>
<dbReference type="EnsemblPlants" id="ORUFI04G31860.1">
    <property type="protein sequence ID" value="ORUFI04G31860.1"/>
    <property type="gene ID" value="ORUFI04G31860"/>
</dbReference>
<evidence type="ECO:0000313" key="1">
    <source>
        <dbReference type="EnsemblPlants" id="ORUFI04G31860.1"/>
    </source>
</evidence>
<evidence type="ECO:0000313" key="2">
    <source>
        <dbReference type="Proteomes" id="UP000008022"/>
    </source>
</evidence>
<reference evidence="2" key="1">
    <citation type="submission" date="2013-06" db="EMBL/GenBank/DDBJ databases">
        <authorList>
            <person name="Zhao Q."/>
        </authorList>
    </citation>
    <scope>NUCLEOTIDE SEQUENCE</scope>
    <source>
        <strain evidence="2">cv. W1943</strain>
    </source>
</reference>
<proteinExistence type="predicted"/>
<dbReference type="HOGENOM" id="CLU_192497_0_0_1"/>
<protein>
    <submittedName>
        <fullName evidence="1">Uncharacterized protein</fullName>
    </submittedName>
</protein>
<accession>A0A0E0PFZ2</accession>
<name>A0A0E0PFZ2_ORYRU</name>
<dbReference type="AlphaFoldDB" id="A0A0E0PFZ2"/>
<dbReference type="Gramene" id="ORUFI04G31860.1">
    <property type="protein sequence ID" value="ORUFI04G31860.1"/>
    <property type="gene ID" value="ORUFI04G31860"/>
</dbReference>